<evidence type="ECO:0000256" key="1">
    <source>
        <dbReference type="SAM" id="MobiDB-lite"/>
    </source>
</evidence>
<feature type="region of interest" description="Disordered" evidence="1">
    <location>
        <begin position="446"/>
        <end position="477"/>
    </location>
</feature>
<gene>
    <name evidence="2" type="ORF">B0T21DRAFT_400324</name>
</gene>
<proteinExistence type="predicted"/>
<dbReference type="EMBL" id="JAUKTV010000004">
    <property type="protein sequence ID" value="KAK0739090.1"/>
    <property type="molecule type" value="Genomic_DNA"/>
</dbReference>
<name>A0AA40BRK0_9PEZI</name>
<comment type="caution">
    <text evidence="2">The sequence shown here is derived from an EMBL/GenBank/DDBJ whole genome shotgun (WGS) entry which is preliminary data.</text>
</comment>
<sequence>MARPTFEALPTELKNRTCELLGETDMQSLRSFAQASWDSYAAAKRTLFRDITFYVSTPEFGQGHELQIKPNSTSIQQMHALDHVWLPAAELIQELTGLTDLIFQCPSQLPPCLLKVVHEKRIARLHLRTWSLRSLDTQSWVVQDPHELAIISSPSLYSIWMQTEFCPQLARRSTPSPQAEAVYQIMTTKCLAPNLRELRKCHYYDGGGHDDLAVSPFVFREARNLGEKLERGARLLPIRHLELLYDGWDDARLNILSRSHLAHWQARVDLSALESLKLTISLDQETVETLSRLSFPFLRSLSLDCEISGQTTWHAVHYFRAVKRFLSTLTQLRKLHLCGWDHEAVSLGAHEDGDGNMLEPNPHLKVLWLKPGFSLDVPCRVDTARSPTEQQLYDLAARYPAIQDLSVSIRRSMGDEAEVRRYRALGRGFRMLERLSLELEAHPPIPQIIDRLTPDPRLPGNSSPPTAPPPEEVYSGTTMLPPAEATRLWDGPDGFSRELLPVGERYTYTNGHALEGMVNAAVDQDLAQAIYNTIVDASATPSKLNTMLLKVRGFGLFFDPVHTDNGMIELTLSPLWRQSFPWAAGLQREYLIKRNPMQSPDGPATPAAQKTAPKITELGEWAVEWGNALDAYSDDAYCVRCLVKPQNPLTKIFRKLWPPIPKVCHKDIAWVYEWKSWPLAG</sequence>
<accession>A0AA40BRK0</accession>
<evidence type="ECO:0000313" key="2">
    <source>
        <dbReference type="EMBL" id="KAK0739090.1"/>
    </source>
</evidence>
<dbReference type="Gene3D" id="3.80.10.10">
    <property type="entry name" value="Ribonuclease Inhibitor"/>
    <property type="match status" value="1"/>
</dbReference>
<dbReference type="Proteomes" id="UP001172159">
    <property type="component" value="Unassembled WGS sequence"/>
</dbReference>
<protein>
    <submittedName>
        <fullName evidence="2">Uncharacterized protein</fullName>
    </submittedName>
</protein>
<evidence type="ECO:0000313" key="3">
    <source>
        <dbReference type="Proteomes" id="UP001172159"/>
    </source>
</evidence>
<dbReference type="InterPro" id="IPR032675">
    <property type="entry name" value="LRR_dom_sf"/>
</dbReference>
<dbReference type="AlphaFoldDB" id="A0AA40BRK0"/>
<keyword evidence="3" id="KW-1185">Reference proteome</keyword>
<organism evidence="2 3">
    <name type="scientific">Apiosordaria backusii</name>
    <dbReference type="NCBI Taxonomy" id="314023"/>
    <lineage>
        <taxon>Eukaryota</taxon>
        <taxon>Fungi</taxon>
        <taxon>Dikarya</taxon>
        <taxon>Ascomycota</taxon>
        <taxon>Pezizomycotina</taxon>
        <taxon>Sordariomycetes</taxon>
        <taxon>Sordariomycetidae</taxon>
        <taxon>Sordariales</taxon>
        <taxon>Lasiosphaeriaceae</taxon>
        <taxon>Apiosordaria</taxon>
    </lineage>
</organism>
<reference evidence="2" key="1">
    <citation type="submission" date="2023-06" db="EMBL/GenBank/DDBJ databases">
        <title>Genome-scale phylogeny and comparative genomics of the fungal order Sordariales.</title>
        <authorList>
            <consortium name="Lawrence Berkeley National Laboratory"/>
            <person name="Hensen N."/>
            <person name="Bonometti L."/>
            <person name="Westerberg I."/>
            <person name="Brannstrom I.O."/>
            <person name="Guillou S."/>
            <person name="Cros-Aarteil S."/>
            <person name="Calhoun S."/>
            <person name="Haridas S."/>
            <person name="Kuo A."/>
            <person name="Mondo S."/>
            <person name="Pangilinan J."/>
            <person name="Riley R."/>
            <person name="Labutti K."/>
            <person name="Andreopoulos B."/>
            <person name="Lipzen A."/>
            <person name="Chen C."/>
            <person name="Yanf M."/>
            <person name="Daum C."/>
            <person name="Ng V."/>
            <person name="Clum A."/>
            <person name="Steindorff A."/>
            <person name="Ohm R."/>
            <person name="Martin F."/>
            <person name="Silar P."/>
            <person name="Natvig D."/>
            <person name="Lalanne C."/>
            <person name="Gautier V."/>
            <person name="Ament-Velasquez S.L."/>
            <person name="Kruys A."/>
            <person name="Hutchinson M.I."/>
            <person name="Powell A.J."/>
            <person name="Barry K."/>
            <person name="Miller A.N."/>
            <person name="Grigoriev I.V."/>
            <person name="Debuchy R."/>
            <person name="Gladieux P."/>
            <person name="Thoren M.H."/>
            <person name="Johannesson H."/>
        </authorList>
    </citation>
    <scope>NUCLEOTIDE SEQUENCE</scope>
    <source>
        <strain evidence="2">CBS 540.89</strain>
    </source>
</reference>